<comment type="caution">
    <text evidence="6">The sequence shown here is derived from an EMBL/GenBank/DDBJ whole genome shotgun (WGS) entry which is preliminary data.</text>
</comment>
<dbReference type="InterPro" id="IPR000847">
    <property type="entry name" value="LysR_HTH_N"/>
</dbReference>
<dbReference type="PANTHER" id="PTHR30537">
    <property type="entry name" value="HTH-TYPE TRANSCRIPTIONAL REGULATOR"/>
    <property type="match status" value="1"/>
</dbReference>
<evidence type="ECO:0000256" key="1">
    <source>
        <dbReference type="ARBA" id="ARBA00009437"/>
    </source>
</evidence>
<sequence length="314" mass="34309">MKRAHDRLELLDTFVKIGETGSLSKAARVLETTQPTVSRRLVDLERMLGCRLATRTTTRFTLTDEGRSLLAQARELTERWSGLAERITGAQSRPEGTLRVIGPSGWGVSFLTDAITDLRAQYPALRIELTLTDRAVDLLGSGAECWLFVGPVLDPGLVVRRLGSMERMLIAAPELLTRIGPVTISTLARAPFVGLLPHVLGDIRLFDRAGRLRTVSVDAPLQTDNLLASYRAILNGAGIGAASPWLCHADLAAGRLKRVLPAWWLESIPVQVAMPPGVYRPARVKAFVAALLQRLSAMPGFQPADERGIVLRTR</sequence>
<dbReference type="Proteomes" id="UP000737171">
    <property type="component" value="Unassembled WGS sequence"/>
</dbReference>
<keyword evidence="3" id="KW-0238">DNA-binding</keyword>
<dbReference type="InterPro" id="IPR036390">
    <property type="entry name" value="WH_DNA-bd_sf"/>
</dbReference>
<feature type="domain" description="HTH lysR-type" evidence="5">
    <location>
        <begin position="6"/>
        <end position="63"/>
    </location>
</feature>
<gene>
    <name evidence="6" type="ORF">HLB44_12225</name>
</gene>
<evidence type="ECO:0000256" key="4">
    <source>
        <dbReference type="ARBA" id="ARBA00023163"/>
    </source>
</evidence>
<keyword evidence="4" id="KW-0804">Transcription</keyword>
<reference evidence="6 7" key="1">
    <citation type="submission" date="2020-05" db="EMBL/GenBank/DDBJ databases">
        <title>Aquincola sp. isolate from soil.</title>
        <authorList>
            <person name="Han J."/>
            <person name="Kim D.-U."/>
        </authorList>
    </citation>
    <scope>NUCLEOTIDE SEQUENCE [LARGE SCALE GENOMIC DNA]</scope>
    <source>
        <strain evidence="6 7">S2</strain>
    </source>
</reference>
<evidence type="ECO:0000313" key="6">
    <source>
        <dbReference type="EMBL" id="NRF67754.1"/>
    </source>
</evidence>
<dbReference type="CDD" id="cd08422">
    <property type="entry name" value="PBP2_CrgA_like"/>
    <property type="match status" value="1"/>
</dbReference>
<dbReference type="InterPro" id="IPR058163">
    <property type="entry name" value="LysR-type_TF_proteobact-type"/>
</dbReference>
<accession>A0ABX2EGJ2</accession>
<protein>
    <submittedName>
        <fullName evidence="6">LysR family transcriptional regulator</fullName>
    </submittedName>
</protein>
<dbReference type="RefSeq" id="WP_173122843.1">
    <property type="nucleotide sequence ID" value="NZ_JABRWJ010000003.1"/>
</dbReference>
<dbReference type="PANTHER" id="PTHR30537:SF3">
    <property type="entry name" value="TRANSCRIPTIONAL REGULATORY PROTEIN"/>
    <property type="match status" value="1"/>
</dbReference>
<dbReference type="PRINTS" id="PR00039">
    <property type="entry name" value="HTHLYSR"/>
</dbReference>
<evidence type="ECO:0000256" key="2">
    <source>
        <dbReference type="ARBA" id="ARBA00023015"/>
    </source>
</evidence>
<organism evidence="6 7">
    <name type="scientific">Pseudaquabacterium terrae</name>
    <dbReference type="NCBI Taxonomy" id="2732868"/>
    <lineage>
        <taxon>Bacteria</taxon>
        <taxon>Pseudomonadati</taxon>
        <taxon>Pseudomonadota</taxon>
        <taxon>Betaproteobacteria</taxon>
        <taxon>Burkholderiales</taxon>
        <taxon>Sphaerotilaceae</taxon>
        <taxon>Pseudaquabacterium</taxon>
    </lineage>
</organism>
<comment type="similarity">
    <text evidence="1">Belongs to the LysR transcriptional regulatory family.</text>
</comment>
<dbReference type="SUPFAM" id="SSF53850">
    <property type="entry name" value="Periplasmic binding protein-like II"/>
    <property type="match status" value="1"/>
</dbReference>
<dbReference type="EMBL" id="JABRWJ010000003">
    <property type="protein sequence ID" value="NRF67754.1"/>
    <property type="molecule type" value="Genomic_DNA"/>
</dbReference>
<evidence type="ECO:0000313" key="7">
    <source>
        <dbReference type="Proteomes" id="UP000737171"/>
    </source>
</evidence>
<proteinExistence type="inferred from homology"/>
<dbReference type="Gene3D" id="3.40.190.290">
    <property type="match status" value="1"/>
</dbReference>
<dbReference type="Gene3D" id="1.10.10.10">
    <property type="entry name" value="Winged helix-like DNA-binding domain superfamily/Winged helix DNA-binding domain"/>
    <property type="match status" value="1"/>
</dbReference>
<keyword evidence="7" id="KW-1185">Reference proteome</keyword>
<dbReference type="Pfam" id="PF00126">
    <property type="entry name" value="HTH_1"/>
    <property type="match status" value="1"/>
</dbReference>
<evidence type="ECO:0000259" key="5">
    <source>
        <dbReference type="PROSITE" id="PS50931"/>
    </source>
</evidence>
<keyword evidence="2" id="KW-0805">Transcription regulation</keyword>
<name>A0ABX2EGJ2_9BURK</name>
<dbReference type="SUPFAM" id="SSF46785">
    <property type="entry name" value="Winged helix' DNA-binding domain"/>
    <property type="match status" value="1"/>
</dbReference>
<dbReference type="InterPro" id="IPR005119">
    <property type="entry name" value="LysR_subst-bd"/>
</dbReference>
<dbReference type="Pfam" id="PF03466">
    <property type="entry name" value="LysR_substrate"/>
    <property type="match status" value="1"/>
</dbReference>
<evidence type="ECO:0000256" key="3">
    <source>
        <dbReference type="ARBA" id="ARBA00023125"/>
    </source>
</evidence>
<dbReference type="InterPro" id="IPR036388">
    <property type="entry name" value="WH-like_DNA-bd_sf"/>
</dbReference>
<dbReference type="PROSITE" id="PS50931">
    <property type="entry name" value="HTH_LYSR"/>
    <property type="match status" value="1"/>
</dbReference>